<sequence length="221" mass="24961">MLECAIMLVGFLVNAYPVIESMLERVETVKMEMVILHFGTFFDFSIITLEGNWCAGPAAENVFSNFSLLLTENPVDKELDKVDMGVLYGANKVKSSPSIGDIDKMEDDEKLIDEDDRLYFPPEAKEIDLSKHIRDLFNVVHSPSRSTPPRTVVLVGMSDDSILDSGEPRWVRTKVCVVERPTDWEVRQFLQQSRRTRQLCDRNKALASRSGGSGVDLEEES</sequence>
<evidence type="ECO:0000256" key="1">
    <source>
        <dbReference type="SAM" id="SignalP"/>
    </source>
</evidence>
<feature type="chain" id="PRO_5045122827" evidence="1">
    <location>
        <begin position="16"/>
        <end position="221"/>
    </location>
</feature>
<keyword evidence="1" id="KW-0732">Signal</keyword>
<evidence type="ECO:0000313" key="3">
    <source>
        <dbReference type="Proteomes" id="UP001412067"/>
    </source>
</evidence>
<dbReference type="Proteomes" id="UP001412067">
    <property type="component" value="Unassembled WGS sequence"/>
</dbReference>
<dbReference type="PANTHER" id="PTHR34374:SF1">
    <property type="entry name" value="LARGE RIBOSOMAL RNA SUBUNIT ACCUMULATION PROTEIN YCED HOMOLOG 1, CHLOROPLASTIC"/>
    <property type="match status" value="1"/>
</dbReference>
<dbReference type="EMBL" id="JBBWWR010000002">
    <property type="protein sequence ID" value="KAK8970226.1"/>
    <property type="molecule type" value="Genomic_DNA"/>
</dbReference>
<comment type="caution">
    <text evidence="2">The sequence shown here is derived from an EMBL/GenBank/DDBJ whole genome shotgun (WGS) entry which is preliminary data.</text>
</comment>
<name>A0ABR2N203_9ASPA</name>
<proteinExistence type="predicted"/>
<feature type="signal peptide" evidence="1">
    <location>
        <begin position="1"/>
        <end position="15"/>
    </location>
</feature>
<keyword evidence="3" id="KW-1185">Reference proteome</keyword>
<dbReference type="PANTHER" id="PTHR34374">
    <property type="entry name" value="LARGE RIBOSOMAL RNA SUBUNIT ACCUMULATION PROTEIN YCED HOMOLOG 1, CHLOROPLASTIC"/>
    <property type="match status" value="1"/>
</dbReference>
<gene>
    <name evidence="2" type="ORF">KSP40_PGU010916</name>
</gene>
<reference evidence="2 3" key="1">
    <citation type="journal article" date="2022" name="Nat. Plants">
        <title>Genomes of leafy and leafless Platanthera orchids illuminate the evolution of mycoheterotrophy.</title>
        <authorList>
            <person name="Li M.H."/>
            <person name="Liu K.W."/>
            <person name="Li Z."/>
            <person name="Lu H.C."/>
            <person name="Ye Q.L."/>
            <person name="Zhang D."/>
            <person name="Wang J.Y."/>
            <person name="Li Y.F."/>
            <person name="Zhong Z.M."/>
            <person name="Liu X."/>
            <person name="Yu X."/>
            <person name="Liu D.K."/>
            <person name="Tu X.D."/>
            <person name="Liu B."/>
            <person name="Hao Y."/>
            <person name="Liao X.Y."/>
            <person name="Jiang Y.T."/>
            <person name="Sun W.H."/>
            <person name="Chen J."/>
            <person name="Chen Y.Q."/>
            <person name="Ai Y."/>
            <person name="Zhai J.W."/>
            <person name="Wu S.S."/>
            <person name="Zhou Z."/>
            <person name="Hsiao Y.Y."/>
            <person name="Wu W.L."/>
            <person name="Chen Y.Y."/>
            <person name="Lin Y.F."/>
            <person name="Hsu J.L."/>
            <person name="Li C.Y."/>
            <person name="Wang Z.W."/>
            <person name="Zhao X."/>
            <person name="Zhong W.Y."/>
            <person name="Ma X.K."/>
            <person name="Ma L."/>
            <person name="Huang J."/>
            <person name="Chen G.Z."/>
            <person name="Huang M.Z."/>
            <person name="Huang L."/>
            <person name="Peng D.H."/>
            <person name="Luo Y.B."/>
            <person name="Zou S.Q."/>
            <person name="Chen S.P."/>
            <person name="Lan S."/>
            <person name="Tsai W.C."/>
            <person name="Van de Peer Y."/>
            <person name="Liu Z.J."/>
        </authorList>
    </citation>
    <scope>NUCLEOTIDE SEQUENCE [LARGE SCALE GENOMIC DNA]</scope>
    <source>
        <strain evidence="2">Lor288</strain>
    </source>
</reference>
<organism evidence="2 3">
    <name type="scientific">Platanthera guangdongensis</name>
    <dbReference type="NCBI Taxonomy" id="2320717"/>
    <lineage>
        <taxon>Eukaryota</taxon>
        <taxon>Viridiplantae</taxon>
        <taxon>Streptophyta</taxon>
        <taxon>Embryophyta</taxon>
        <taxon>Tracheophyta</taxon>
        <taxon>Spermatophyta</taxon>
        <taxon>Magnoliopsida</taxon>
        <taxon>Liliopsida</taxon>
        <taxon>Asparagales</taxon>
        <taxon>Orchidaceae</taxon>
        <taxon>Orchidoideae</taxon>
        <taxon>Orchideae</taxon>
        <taxon>Orchidinae</taxon>
        <taxon>Platanthera</taxon>
    </lineage>
</organism>
<evidence type="ECO:0000313" key="2">
    <source>
        <dbReference type="EMBL" id="KAK8970226.1"/>
    </source>
</evidence>
<accession>A0ABR2N203</accession>
<protein>
    <submittedName>
        <fullName evidence="2">Uncharacterized protein</fullName>
    </submittedName>
</protein>